<name>A0A0R1DL63_DROYA</name>
<dbReference type="OrthoDB" id="7865677at2759"/>
<evidence type="ECO:0000313" key="2">
    <source>
        <dbReference type="EMBL" id="KRJ98069.1"/>
    </source>
</evidence>
<feature type="signal peptide" evidence="1">
    <location>
        <begin position="1"/>
        <end position="25"/>
    </location>
</feature>
<evidence type="ECO:0000313" key="3">
    <source>
        <dbReference type="Proteomes" id="UP000002282"/>
    </source>
</evidence>
<reference evidence="2 3" key="2">
    <citation type="journal article" date="2007" name="PLoS Biol.">
        <title>Principles of genome evolution in the Drosophila melanogaster species group.</title>
        <authorList>
            <person name="Ranz J.M."/>
            <person name="Maurin D."/>
            <person name="Chan Y.S."/>
            <person name="von Grotthuss M."/>
            <person name="Hillier L.W."/>
            <person name="Roote J."/>
            <person name="Ashburner M."/>
            <person name="Bergman C.M."/>
        </authorList>
    </citation>
    <scope>NUCLEOTIDE SEQUENCE [LARGE SCALE GENOMIC DNA]</scope>
    <source>
        <strain evidence="3">Tai18E2 / Tucson 14021-0261.01</strain>
    </source>
</reference>
<dbReference type="Proteomes" id="UP000002282">
    <property type="component" value="Chromosome 2L"/>
</dbReference>
<dbReference type="AlphaFoldDB" id="A0A0R1DL63"/>
<dbReference type="KEGG" id="dya:Dyak_GE28914"/>
<dbReference type="EMBL" id="CM000157">
    <property type="protein sequence ID" value="KRJ98069.1"/>
    <property type="molecule type" value="Genomic_DNA"/>
</dbReference>
<proteinExistence type="predicted"/>
<feature type="chain" id="PRO_5006402639" description="Seminal fluid protein" evidence="1">
    <location>
        <begin position="26"/>
        <end position="124"/>
    </location>
</feature>
<evidence type="ECO:0000256" key="1">
    <source>
        <dbReference type="SAM" id="SignalP"/>
    </source>
</evidence>
<reference evidence="2 3" key="1">
    <citation type="journal article" date="2007" name="Nature">
        <title>Evolution of genes and genomes on the Drosophila phylogeny.</title>
        <authorList>
            <consortium name="Drosophila 12 Genomes Consortium"/>
            <person name="Clark A.G."/>
            <person name="Eisen M.B."/>
            <person name="Smith D.R."/>
            <person name="Bergman C.M."/>
            <person name="Oliver B."/>
            <person name="Markow T.A."/>
            <person name="Kaufman T.C."/>
            <person name="Kellis M."/>
            <person name="Gelbart W."/>
            <person name="Iyer V.N."/>
            <person name="Pollard D.A."/>
            <person name="Sackton T.B."/>
            <person name="Larracuente A.M."/>
            <person name="Singh N.D."/>
            <person name="Abad J.P."/>
            <person name="Abt D.N."/>
            <person name="Adryan B."/>
            <person name="Aguade M."/>
            <person name="Akashi H."/>
            <person name="Anderson W.W."/>
            <person name="Aquadro C.F."/>
            <person name="Ardell D.H."/>
            <person name="Arguello R."/>
            <person name="Artieri C.G."/>
            <person name="Barbash D.A."/>
            <person name="Barker D."/>
            <person name="Barsanti P."/>
            <person name="Batterham P."/>
            <person name="Batzoglou S."/>
            <person name="Begun D."/>
            <person name="Bhutkar A."/>
            <person name="Blanco E."/>
            <person name="Bosak S.A."/>
            <person name="Bradley R.K."/>
            <person name="Brand A.D."/>
            <person name="Brent M.R."/>
            <person name="Brooks A.N."/>
            <person name="Brown R.H."/>
            <person name="Butlin R.K."/>
            <person name="Caggese C."/>
            <person name="Calvi B.R."/>
            <person name="Bernardo de Carvalho A."/>
            <person name="Caspi A."/>
            <person name="Castrezana S."/>
            <person name="Celniker S.E."/>
            <person name="Chang J.L."/>
            <person name="Chapple C."/>
            <person name="Chatterji S."/>
            <person name="Chinwalla A."/>
            <person name="Civetta A."/>
            <person name="Clifton S.W."/>
            <person name="Comeron J.M."/>
            <person name="Costello J.C."/>
            <person name="Coyne J.A."/>
            <person name="Daub J."/>
            <person name="David R.G."/>
            <person name="Delcher A.L."/>
            <person name="Delehaunty K."/>
            <person name="Do C.B."/>
            <person name="Ebling H."/>
            <person name="Edwards K."/>
            <person name="Eickbush T."/>
            <person name="Evans J.D."/>
            <person name="Filipski A."/>
            <person name="Findeiss S."/>
            <person name="Freyhult E."/>
            <person name="Fulton L."/>
            <person name="Fulton R."/>
            <person name="Garcia A.C."/>
            <person name="Gardiner A."/>
            <person name="Garfield D.A."/>
            <person name="Garvin B.E."/>
            <person name="Gibson G."/>
            <person name="Gilbert D."/>
            <person name="Gnerre S."/>
            <person name="Godfrey J."/>
            <person name="Good R."/>
            <person name="Gotea V."/>
            <person name="Gravely B."/>
            <person name="Greenberg A.J."/>
            <person name="Griffiths-Jones S."/>
            <person name="Gross S."/>
            <person name="Guigo R."/>
            <person name="Gustafson E.A."/>
            <person name="Haerty W."/>
            <person name="Hahn M.W."/>
            <person name="Halligan D.L."/>
            <person name="Halpern A.L."/>
            <person name="Halter G.M."/>
            <person name="Han M.V."/>
            <person name="Heger A."/>
            <person name="Hillier L."/>
            <person name="Hinrichs A.S."/>
            <person name="Holmes I."/>
            <person name="Hoskins R.A."/>
            <person name="Hubisz M.J."/>
            <person name="Hultmark D."/>
            <person name="Huntley M.A."/>
            <person name="Jaffe D.B."/>
            <person name="Jagadeeshan S."/>
            <person name="Jeck W.R."/>
            <person name="Johnson J."/>
            <person name="Jones C.D."/>
            <person name="Jordan W.C."/>
            <person name="Karpen G.H."/>
            <person name="Kataoka E."/>
            <person name="Keightley P.D."/>
            <person name="Kheradpour P."/>
            <person name="Kirkness E.F."/>
            <person name="Koerich L.B."/>
            <person name="Kristiansen K."/>
            <person name="Kudrna D."/>
            <person name="Kulathinal R.J."/>
            <person name="Kumar S."/>
            <person name="Kwok R."/>
            <person name="Lander E."/>
            <person name="Langley C.H."/>
            <person name="Lapoint R."/>
            <person name="Lazzaro B.P."/>
            <person name="Lee S.J."/>
            <person name="Levesque L."/>
            <person name="Li R."/>
            <person name="Lin C.F."/>
            <person name="Lin M.F."/>
            <person name="Lindblad-Toh K."/>
            <person name="Llopart A."/>
            <person name="Long M."/>
            <person name="Low L."/>
            <person name="Lozovsky E."/>
            <person name="Lu J."/>
            <person name="Luo M."/>
            <person name="Machado C.A."/>
            <person name="Makalowski W."/>
            <person name="Marzo M."/>
            <person name="Matsuda M."/>
            <person name="Matzkin L."/>
            <person name="McAllister B."/>
            <person name="McBride C.S."/>
            <person name="McKernan B."/>
            <person name="McKernan K."/>
            <person name="Mendez-Lago M."/>
            <person name="Minx P."/>
            <person name="Mollenhauer M.U."/>
            <person name="Montooth K."/>
            <person name="Mount S.M."/>
            <person name="Mu X."/>
            <person name="Myers E."/>
            <person name="Negre B."/>
            <person name="Newfeld S."/>
            <person name="Nielsen R."/>
            <person name="Noor M.A."/>
            <person name="O'Grady P."/>
            <person name="Pachter L."/>
            <person name="Papaceit M."/>
            <person name="Parisi M.J."/>
            <person name="Parisi M."/>
            <person name="Parts L."/>
            <person name="Pedersen J.S."/>
            <person name="Pesole G."/>
            <person name="Phillippy A.M."/>
            <person name="Ponting C.P."/>
            <person name="Pop M."/>
            <person name="Porcelli D."/>
            <person name="Powell J.R."/>
            <person name="Prohaska S."/>
            <person name="Pruitt K."/>
            <person name="Puig M."/>
            <person name="Quesneville H."/>
            <person name="Ram K.R."/>
            <person name="Rand D."/>
            <person name="Rasmussen M.D."/>
            <person name="Reed L.K."/>
            <person name="Reenan R."/>
            <person name="Reily A."/>
            <person name="Remington K.A."/>
            <person name="Rieger T.T."/>
            <person name="Ritchie M.G."/>
            <person name="Robin C."/>
            <person name="Rogers Y.H."/>
            <person name="Rohde C."/>
            <person name="Rozas J."/>
            <person name="Rubenfield M.J."/>
            <person name="Ruiz A."/>
            <person name="Russo S."/>
            <person name="Salzberg S.L."/>
            <person name="Sanchez-Gracia A."/>
            <person name="Saranga D.J."/>
            <person name="Sato H."/>
            <person name="Schaeffer S.W."/>
            <person name="Schatz M.C."/>
            <person name="Schlenke T."/>
            <person name="Schwartz R."/>
            <person name="Segarra C."/>
            <person name="Singh R.S."/>
            <person name="Sirot L."/>
            <person name="Sirota M."/>
            <person name="Sisneros N.B."/>
            <person name="Smith C.D."/>
            <person name="Smith T.F."/>
            <person name="Spieth J."/>
            <person name="Stage D.E."/>
            <person name="Stark A."/>
            <person name="Stephan W."/>
            <person name="Strausberg R.L."/>
            <person name="Strempel S."/>
            <person name="Sturgill D."/>
            <person name="Sutton G."/>
            <person name="Sutton G.G."/>
            <person name="Tao W."/>
            <person name="Teichmann S."/>
            <person name="Tobari Y.N."/>
            <person name="Tomimura Y."/>
            <person name="Tsolas J.M."/>
            <person name="Valente V.L."/>
            <person name="Venter E."/>
            <person name="Venter J.C."/>
            <person name="Vicario S."/>
            <person name="Vieira F.G."/>
            <person name="Vilella A.J."/>
            <person name="Villasante A."/>
            <person name="Walenz B."/>
            <person name="Wang J."/>
            <person name="Wasserman M."/>
            <person name="Watts T."/>
            <person name="Wilson D."/>
            <person name="Wilson R.K."/>
            <person name="Wing R.A."/>
            <person name="Wolfner M.F."/>
            <person name="Wong A."/>
            <person name="Wong G.K."/>
            <person name="Wu C.I."/>
            <person name="Wu G."/>
            <person name="Yamamoto D."/>
            <person name="Yang H.P."/>
            <person name="Yang S.P."/>
            <person name="Yorke J.A."/>
            <person name="Yoshida K."/>
            <person name="Zdobnov E."/>
            <person name="Zhang P."/>
            <person name="Zhang Y."/>
            <person name="Zimin A.V."/>
            <person name="Baldwin J."/>
            <person name="Abdouelleil A."/>
            <person name="Abdulkadir J."/>
            <person name="Abebe A."/>
            <person name="Abera B."/>
            <person name="Abreu J."/>
            <person name="Acer S.C."/>
            <person name="Aftuck L."/>
            <person name="Alexander A."/>
            <person name="An P."/>
            <person name="Anderson E."/>
            <person name="Anderson S."/>
            <person name="Arachi H."/>
            <person name="Azer M."/>
            <person name="Bachantsang P."/>
            <person name="Barry A."/>
            <person name="Bayul T."/>
            <person name="Berlin A."/>
            <person name="Bessette D."/>
            <person name="Bloom T."/>
            <person name="Blye J."/>
            <person name="Boguslavskiy L."/>
            <person name="Bonnet C."/>
            <person name="Boukhgalter B."/>
            <person name="Bourzgui I."/>
            <person name="Brown A."/>
            <person name="Cahill P."/>
            <person name="Channer S."/>
            <person name="Cheshatsang Y."/>
            <person name="Chuda L."/>
            <person name="Citroen M."/>
            <person name="Collymore A."/>
            <person name="Cooke P."/>
            <person name="Costello M."/>
            <person name="D'Aco K."/>
            <person name="Daza R."/>
            <person name="De Haan G."/>
            <person name="DeGray S."/>
            <person name="DeMaso C."/>
            <person name="Dhargay N."/>
            <person name="Dooley K."/>
            <person name="Dooley E."/>
            <person name="Doricent M."/>
            <person name="Dorje P."/>
            <person name="Dorjee K."/>
            <person name="Dupes A."/>
            <person name="Elong R."/>
            <person name="Falk J."/>
            <person name="Farina A."/>
            <person name="Faro S."/>
            <person name="Ferguson D."/>
            <person name="Fisher S."/>
            <person name="Foley C.D."/>
            <person name="Franke A."/>
            <person name="Friedrich D."/>
            <person name="Gadbois L."/>
            <person name="Gearin G."/>
            <person name="Gearin C.R."/>
            <person name="Giannoukos G."/>
            <person name="Goode T."/>
            <person name="Graham J."/>
            <person name="Grandbois E."/>
            <person name="Grewal S."/>
            <person name="Gyaltsen K."/>
            <person name="Hafez N."/>
            <person name="Hagos B."/>
            <person name="Hall J."/>
            <person name="Henson C."/>
            <person name="Hollinger A."/>
            <person name="Honan T."/>
            <person name="Huard M.D."/>
            <person name="Hughes L."/>
            <person name="Hurhula B."/>
            <person name="Husby M.E."/>
            <person name="Kamat A."/>
            <person name="Kanga B."/>
            <person name="Kashin S."/>
            <person name="Khazanovich D."/>
            <person name="Kisner P."/>
            <person name="Lance K."/>
            <person name="Lara M."/>
            <person name="Lee W."/>
            <person name="Lennon N."/>
            <person name="Letendre F."/>
            <person name="LeVine R."/>
            <person name="Lipovsky A."/>
            <person name="Liu X."/>
            <person name="Liu J."/>
            <person name="Liu S."/>
            <person name="Lokyitsang T."/>
            <person name="Lokyitsang Y."/>
            <person name="Lubonja R."/>
            <person name="Lui A."/>
            <person name="MacDonald P."/>
            <person name="Magnisalis V."/>
            <person name="Maru K."/>
            <person name="Matthews C."/>
            <person name="McCusker W."/>
            <person name="McDonough S."/>
            <person name="Mehta T."/>
            <person name="Meldrim J."/>
            <person name="Meneus L."/>
            <person name="Mihai O."/>
            <person name="Mihalev A."/>
            <person name="Mihova T."/>
            <person name="Mittelman R."/>
            <person name="Mlenga V."/>
            <person name="Montmayeur A."/>
            <person name="Mulrain L."/>
            <person name="Navidi A."/>
            <person name="Naylor J."/>
            <person name="Negash T."/>
            <person name="Nguyen T."/>
            <person name="Nguyen N."/>
            <person name="Nicol R."/>
            <person name="Norbu C."/>
            <person name="Norbu N."/>
            <person name="Novod N."/>
            <person name="O'Neill B."/>
            <person name="Osman S."/>
            <person name="Markiewicz E."/>
            <person name="Oyono O.L."/>
            <person name="Patti C."/>
            <person name="Phunkhang P."/>
            <person name="Pierre F."/>
            <person name="Priest M."/>
            <person name="Raghuraman S."/>
            <person name="Rege F."/>
            <person name="Reyes R."/>
            <person name="Rise C."/>
            <person name="Rogov P."/>
            <person name="Ross K."/>
            <person name="Ryan E."/>
            <person name="Settipalli S."/>
            <person name="Shea T."/>
            <person name="Sherpa N."/>
            <person name="Shi L."/>
            <person name="Shih D."/>
            <person name="Sparrow T."/>
            <person name="Spaulding J."/>
            <person name="Stalker J."/>
            <person name="Stange-Thomann N."/>
            <person name="Stavropoulos S."/>
            <person name="Stone C."/>
            <person name="Strader C."/>
            <person name="Tesfaye S."/>
            <person name="Thomson T."/>
            <person name="Thoulutsang Y."/>
            <person name="Thoulutsang D."/>
            <person name="Topham K."/>
            <person name="Topping I."/>
            <person name="Tsamla T."/>
            <person name="Vassiliev H."/>
            <person name="Vo A."/>
            <person name="Wangchuk T."/>
            <person name="Wangdi T."/>
            <person name="Weiand M."/>
            <person name="Wilkinson J."/>
            <person name="Wilson A."/>
            <person name="Yadav S."/>
            <person name="Young G."/>
            <person name="Yu Q."/>
            <person name="Zembek L."/>
            <person name="Zhong D."/>
            <person name="Zimmer A."/>
            <person name="Zwirko Z."/>
            <person name="Jaffe D.B."/>
            <person name="Alvarez P."/>
            <person name="Brockman W."/>
            <person name="Butler J."/>
            <person name="Chin C."/>
            <person name="Gnerre S."/>
            <person name="Grabherr M."/>
            <person name="Kleber M."/>
            <person name="Mauceli E."/>
            <person name="MacCallum I."/>
        </authorList>
    </citation>
    <scope>NUCLEOTIDE SEQUENCE [LARGE SCALE GENOMIC DNA]</scope>
    <source>
        <strain evidence="3">Tai18E2 / Tucson 14021-0261.01</strain>
    </source>
</reference>
<keyword evidence="3" id="KW-1185">Reference proteome</keyword>
<organism evidence="2 3">
    <name type="scientific">Drosophila yakuba</name>
    <name type="common">Fruit fly</name>
    <dbReference type="NCBI Taxonomy" id="7245"/>
    <lineage>
        <taxon>Eukaryota</taxon>
        <taxon>Metazoa</taxon>
        <taxon>Ecdysozoa</taxon>
        <taxon>Arthropoda</taxon>
        <taxon>Hexapoda</taxon>
        <taxon>Insecta</taxon>
        <taxon>Pterygota</taxon>
        <taxon>Neoptera</taxon>
        <taxon>Endopterygota</taxon>
        <taxon>Diptera</taxon>
        <taxon>Brachycera</taxon>
        <taxon>Muscomorpha</taxon>
        <taxon>Ephydroidea</taxon>
        <taxon>Drosophilidae</taxon>
        <taxon>Drosophila</taxon>
        <taxon>Sophophora</taxon>
    </lineage>
</organism>
<evidence type="ECO:0008006" key="4">
    <source>
        <dbReference type="Google" id="ProtNLM"/>
    </source>
</evidence>
<sequence>MMAWLKWITILQVLIIFSAIQVAEFQELSDVLKKKYYNAVSNAGSTIKSASVTLESVKDVVDNVFKMKKGAAQRLVDLFSFRSSEPQKNSSAASSSSCAREDIRCEIEGVFGSGSIQQPVQPLT</sequence>
<protein>
    <recommendedName>
        <fullName evidence="4">Seminal fluid protein</fullName>
    </recommendedName>
</protein>
<gene>
    <name evidence="2" type="primary">Dyak\GE28914</name>
    <name evidence="2" type="synonym">GE28914</name>
    <name evidence="2" type="ORF">Dyak_GE28914</name>
</gene>
<accession>A0A0R1DL63</accession>
<keyword evidence="1" id="KW-0732">Signal</keyword>